<dbReference type="SUPFAM" id="SSF57716">
    <property type="entry name" value="Glucocorticoid receptor-like (DNA-binding domain)"/>
    <property type="match status" value="1"/>
</dbReference>
<dbReference type="EMBL" id="CP036313">
    <property type="protein sequence ID" value="QBH13026.1"/>
    <property type="molecule type" value="Genomic_DNA"/>
</dbReference>
<dbReference type="InterPro" id="IPR020458">
    <property type="entry name" value="Znf_DskA_TraR_CS"/>
</dbReference>
<dbReference type="SUPFAM" id="SSF109635">
    <property type="entry name" value="DnaK suppressor protein DksA, alpha-hairpin domain"/>
    <property type="match status" value="1"/>
</dbReference>
<dbReference type="PROSITE" id="PS01102">
    <property type="entry name" value="ZF_DKSA_1"/>
    <property type="match status" value="1"/>
</dbReference>
<evidence type="ECO:0000259" key="5">
    <source>
        <dbReference type="Pfam" id="PF01258"/>
    </source>
</evidence>
<dbReference type="Proteomes" id="UP000293902">
    <property type="component" value="Chromosome"/>
</dbReference>
<evidence type="ECO:0000259" key="6">
    <source>
        <dbReference type="Pfam" id="PF21157"/>
    </source>
</evidence>
<gene>
    <name evidence="8" type="ORF">DO021_00890</name>
    <name evidence="7" type="ORF">EYB58_08905</name>
</gene>
<evidence type="ECO:0000256" key="4">
    <source>
        <dbReference type="PROSITE-ProRule" id="PRU00510"/>
    </source>
</evidence>
<keyword evidence="10" id="KW-1185">Reference proteome</keyword>
<evidence type="ECO:0000256" key="2">
    <source>
        <dbReference type="ARBA" id="ARBA00022771"/>
    </source>
</evidence>
<dbReference type="InterPro" id="IPR000962">
    <property type="entry name" value="Znf_DskA_TraR"/>
</dbReference>
<dbReference type="AlphaFoldDB" id="A0A328FHQ3"/>
<dbReference type="RefSeq" id="WP_111952729.1">
    <property type="nucleotide sequence ID" value="NZ_CP036313.1"/>
</dbReference>
<dbReference type="PROSITE" id="PS51128">
    <property type="entry name" value="ZF_DKSA_2"/>
    <property type="match status" value="1"/>
</dbReference>
<dbReference type="PANTHER" id="PTHR33823:SF2">
    <property type="entry name" value="RNA POLYMERASE-BINDING TRANSCRIPTION FACTOR DKSA"/>
    <property type="match status" value="1"/>
</dbReference>
<dbReference type="Pfam" id="PF01258">
    <property type="entry name" value="zf-dskA_traR"/>
    <property type="match status" value="1"/>
</dbReference>
<evidence type="ECO:0000313" key="7">
    <source>
        <dbReference type="EMBL" id="QBH13026.1"/>
    </source>
</evidence>
<reference evidence="7 10" key="2">
    <citation type="submission" date="2019-02" db="EMBL/GenBank/DDBJ databases">
        <title>Complete genome sequence of Desulfobacter hydrogenophilus AcRS1.</title>
        <authorList>
            <person name="Marietou A."/>
            <person name="Lund M.B."/>
            <person name="Marshall I.P.G."/>
            <person name="Schreiber L."/>
            <person name="Jorgensen B."/>
        </authorList>
    </citation>
    <scope>NUCLEOTIDE SEQUENCE [LARGE SCALE GENOMIC DNA]</scope>
    <source>
        <strain evidence="7 10">AcRS1</strain>
    </source>
</reference>
<dbReference type="Proteomes" id="UP000248798">
    <property type="component" value="Unassembled WGS sequence"/>
</dbReference>
<feature type="domain" description="Zinc finger DksA/TraR C4-type" evidence="5">
    <location>
        <begin position="82"/>
        <end position="117"/>
    </location>
</feature>
<dbReference type="GO" id="GO:0008270">
    <property type="term" value="F:zinc ion binding"/>
    <property type="evidence" value="ECO:0007669"/>
    <property type="project" value="UniProtKB-KW"/>
</dbReference>
<dbReference type="InterPro" id="IPR048489">
    <property type="entry name" value="DksA_N"/>
</dbReference>
<dbReference type="Pfam" id="PF21157">
    <property type="entry name" value="DksA_N"/>
    <property type="match status" value="1"/>
</dbReference>
<proteinExistence type="predicted"/>
<dbReference type="Gene3D" id="1.20.120.910">
    <property type="entry name" value="DksA, coiled-coil domain"/>
    <property type="match status" value="1"/>
</dbReference>
<keyword evidence="2" id="KW-0863">Zinc-finger</keyword>
<reference evidence="8 9" key="1">
    <citation type="submission" date="2018-06" db="EMBL/GenBank/DDBJ databases">
        <title>Complete Genome Sequence of Desulfobacter hydrogenophilus (DSM3380).</title>
        <authorList>
            <person name="Marietou A."/>
            <person name="Schreiber L."/>
            <person name="Marshall I."/>
            <person name="Jorgensen B."/>
        </authorList>
    </citation>
    <scope>NUCLEOTIDE SEQUENCE [LARGE SCALE GENOMIC DNA]</scope>
    <source>
        <strain evidence="8 9">DSM 3380</strain>
    </source>
</reference>
<feature type="zinc finger region" description="dksA C4-type" evidence="4">
    <location>
        <begin position="87"/>
        <end position="111"/>
    </location>
</feature>
<evidence type="ECO:0000256" key="1">
    <source>
        <dbReference type="ARBA" id="ARBA00022723"/>
    </source>
</evidence>
<evidence type="ECO:0000313" key="10">
    <source>
        <dbReference type="Proteomes" id="UP000293902"/>
    </source>
</evidence>
<evidence type="ECO:0000256" key="3">
    <source>
        <dbReference type="ARBA" id="ARBA00022833"/>
    </source>
</evidence>
<dbReference type="OrthoDB" id="9803742at2"/>
<evidence type="ECO:0000313" key="8">
    <source>
        <dbReference type="EMBL" id="RAM04009.1"/>
    </source>
</evidence>
<evidence type="ECO:0000313" key="9">
    <source>
        <dbReference type="Proteomes" id="UP000248798"/>
    </source>
</evidence>
<keyword evidence="1" id="KW-0479">Metal-binding</keyword>
<name>A0A328FHQ3_9BACT</name>
<dbReference type="EMBL" id="QLNI01000001">
    <property type="protein sequence ID" value="RAM04009.1"/>
    <property type="molecule type" value="Genomic_DNA"/>
</dbReference>
<sequence length="123" mass="14503">MEQMMDSNQMEKFKNILIKQIDHILDQTNVSRSELNAENNRETECIDQASVQLDQSMRLRLRSRESRLFNKLRLALERIDNGIYGECEICGEPISIKRLEARPMTTKCIHCKEEEEHLESILH</sequence>
<organism evidence="8 9">
    <name type="scientific">Desulfobacter hydrogenophilus</name>
    <dbReference type="NCBI Taxonomy" id="2291"/>
    <lineage>
        <taxon>Bacteria</taxon>
        <taxon>Pseudomonadati</taxon>
        <taxon>Thermodesulfobacteriota</taxon>
        <taxon>Desulfobacteria</taxon>
        <taxon>Desulfobacterales</taxon>
        <taxon>Desulfobacteraceae</taxon>
        <taxon>Desulfobacter</taxon>
    </lineage>
</organism>
<protein>
    <submittedName>
        <fullName evidence="8">RNA polymerase-binding protein DksA</fullName>
    </submittedName>
</protein>
<accession>A0A328FHQ3</accession>
<dbReference type="PANTHER" id="PTHR33823">
    <property type="entry name" value="RNA POLYMERASE-BINDING TRANSCRIPTION FACTOR DKSA-RELATED"/>
    <property type="match status" value="1"/>
</dbReference>
<dbReference type="InterPro" id="IPR037187">
    <property type="entry name" value="DnaK_N"/>
</dbReference>
<keyword evidence="3" id="KW-0862">Zinc</keyword>
<feature type="domain" description="DnaK suppressor protein DksA N-terminal" evidence="6">
    <location>
        <begin position="9"/>
        <end position="79"/>
    </location>
</feature>